<feature type="transmembrane region" description="Helical" evidence="1">
    <location>
        <begin position="12"/>
        <end position="29"/>
    </location>
</feature>
<protein>
    <submittedName>
        <fullName evidence="3">Phosphonate utilization associated putative membrane protein</fullName>
    </submittedName>
</protein>
<dbReference type="SUPFAM" id="SSF103481">
    <property type="entry name" value="Multidrug resistance efflux transporter EmrE"/>
    <property type="match status" value="2"/>
</dbReference>
<dbReference type="InterPro" id="IPR037185">
    <property type="entry name" value="EmrE-like"/>
</dbReference>
<feature type="transmembrane region" description="Helical" evidence="1">
    <location>
        <begin position="41"/>
        <end position="63"/>
    </location>
</feature>
<keyword evidence="4" id="KW-1185">Reference proteome</keyword>
<feature type="domain" description="EamA" evidence="2">
    <location>
        <begin position="159"/>
        <end position="289"/>
    </location>
</feature>
<evidence type="ECO:0000313" key="3">
    <source>
        <dbReference type="EMBL" id="CUH85223.1"/>
    </source>
</evidence>
<dbReference type="Gene3D" id="1.10.3730.20">
    <property type="match status" value="1"/>
</dbReference>
<dbReference type="RefSeq" id="WP_058319291.1">
    <property type="nucleotide sequence ID" value="NZ_CYSF01000012.1"/>
</dbReference>
<accession>A0A0P1GRV7</accession>
<dbReference type="Pfam" id="PF00892">
    <property type="entry name" value="EamA"/>
    <property type="match status" value="2"/>
</dbReference>
<feature type="domain" description="EamA" evidence="2">
    <location>
        <begin position="15"/>
        <end position="147"/>
    </location>
</feature>
<feature type="transmembrane region" description="Helical" evidence="1">
    <location>
        <begin position="218"/>
        <end position="236"/>
    </location>
</feature>
<evidence type="ECO:0000256" key="1">
    <source>
        <dbReference type="SAM" id="Phobius"/>
    </source>
</evidence>
<gene>
    <name evidence="3" type="ORF">TM5383_02451</name>
</gene>
<evidence type="ECO:0000259" key="2">
    <source>
        <dbReference type="Pfam" id="PF00892"/>
    </source>
</evidence>
<feature type="transmembrane region" description="Helical" evidence="1">
    <location>
        <begin position="83"/>
        <end position="101"/>
    </location>
</feature>
<evidence type="ECO:0000313" key="4">
    <source>
        <dbReference type="Proteomes" id="UP000051681"/>
    </source>
</evidence>
<reference evidence="3 4" key="1">
    <citation type="submission" date="2015-09" db="EMBL/GenBank/DDBJ databases">
        <authorList>
            <consortium name="Swine Surveillance"/>
        </authorList>
    </citation>
    <scope>NUCLEOTIDE SEQUENCE [LARGE SCALE GENOMIC DNA]</scope>
    <source>
        <strain evidence="3 4">CECT 8383</strain>
    </source>
</reference>
<feature type="transmembrane region" description="Helical" evidence="1">
    <location>
        <begin position="186"/>
        <end position="206"/>
    </location>
</feature>
<feature type="transmembrane region" description="Helical" evidence="1">
    <location>
        <begin position="132"/>
        <end position="148"/>
    </location>
</feature>
<name>A0A0P1GRV7_9RHOB</name>
<dbReference type="Proteomes" id="UP000051681">
    <property type="component" value="Unassembled WGS sequence"/>
</dbReference>
<dbReference type="EMBL" id="CYSF01000012">
    <property type="protein sequence ID" value="CUH85223.1"/>
    <property type="molecule type" value="Genomic_DNA"/>
</dbReference>
<dbReference type="PANTHER" id="PTHR22911:SF103">
    <property type="entry name" value="BLR2811 PROTEIN"/>
    <property type="match status" value="1"/>
</dbReference>
<dbReference type="PANTHER" id="PTHR22911">
    <property type="entry name" value="ACYL-MALONYL CONDENSING ENZYME-RELATED"/>
    <property type="match status" value="1"/>
</dbReference>
<proteinExistence type="predicted"/>
<dbReference type="AlphaFoldDB" id="A0A0P1GRV7"/>
<sequence length="296" mass="31410">MTHLNSTKATSANLVGALWMVLAMILFAIEDALLKQAASSLPVGQAMMTLGLGGAVLFAGHLLINGEGLYHPDVLSRPMRFRVLFEVFGRLFYVLAIALAPLSSATVILQATPLVVVGAAAVLFGEKVGWRRWVAILIGLCGVLVILRPTGDSFTMLSVLAVLGMLGFAGRDLASRMAPATLNTSMLGLYGFLSLAFAGLLYQIWAGQPLMRPATADLPVLGLVVAVGVCAYSSLMKAMRTGEVSAVTPFRYSRLLFGVGIGVVFFDEGFDRYMGLGSCLIVLSGLFILWRGKASS</sequence>
<organism evidence="3 4">
    <name type="scientific">Thalassovita mediterranea</name>
    <dbReference type="NCBI Taxonomy" id="340021"/>
    <lineage>
        <taxon>Bacteria</taxon>
        <taxon>Pseudomonadati</taxon>
        <taxon>Pseudomonadota</taxon>
        <taxon>Alphaproteobacteria</taxon>
        <taxon>Rhodobacterales</taxon>
        <taxon>Roseobacteraceae</taxon>
        <taxon>Thalassovita</taxon>
    </lineage>
</organism>
<dbReference type="OrthoDB" id="7165334at2"/>
<feature type="transmembrane region" description="Helical" evidence="1">
    <location>
        <begin position="272"/>
        <end position="290"/>
    </location>
</feature>
<dbReference type="InterPro" id="IPR000620">
    <property type="entry name" value="EamA_dom"/>
</dbReference>
<feature type="transmembrane region" description="Helical" evidence="1">
    <location>
        <begin position="154"/>
        <end position="174"/>
    </location>
</feature>
<dbReference type="STRING" id="340021.TM5383_02451"/>
<dbReference type="GO" id="GO:0016020">
    <property type="term" value="C:membrane"/>
    <property type="evidence" value="ECO:0007669"/>
    <property type="project" value="InterPro"/>
</dbReference>
<keyword evidence="1" id="KW-0472">Membrane</keyword>
<keyword evidence="1" id="KW-1133">Transmembrane helix</keyword>
<keyword evidence="1" id="KW-0812">Transmembrane</keyword>